<dbReference type="OrthoDB" id="2005617at2"/>
<proteinExistence type="predicted"/>
<dbReference type="Proteomes" id="UP000297975">
    <property type="component" value="Unassembled WGS sequence"/>
</dbReference>
<evidence type="ECO:0000313" key="1">
    <source>
        <dbReference type="EMBL" id="TFB25108.1"/>
    </source>
</evidence>
<sequence>MGTGYGIRCQSCFYSNEFLLGVGGDYTPFIDYEFNILHPKTREQVKRVIGGSPIHDINYEYELLSCLKCQHLYSRPIMEIKYDRDEKFTTNKNCSKCKGKGKIISNIEIDINQLKCPGCKRKKLEINSHIMWD</sequence>
<dbReference type="AlphaFoldDB" id="A0A4Y8IT25"/>
<comment type="caution">
    <text evidence="1">The sequence shown here is derived from an EMBL/GenBank/DDBJ whole genome shotgun (WGS) entry which is preliminary data.</text>
</comment>
<protein>
    <submittedName>
        <fullName evidence="1">Uncharacterized protein</fullName>
    </submittedName>
</protein>
<name>A0A4Y8IT25_9BACI</name>
<reference evidence="1 2" key="1">
    <citation type="submission" date="2019-03" db="EMBL/GenBank/DDBJ databases">
        <authorList>
            <person name="He R.-H."/>
        </authorList>
    </citation>
    <scope>NUCLEOTIDE SEQUENCE [LARGE SCALE GENOMIC DNA]</scope>
    <source>
        <strain evidence="2">SH 714</strain>
    </source>
</reference>
<accession>A0A4Y8IT25</accession>
<evidence type="ECO:0000313" key="2">
    <source>
        <dbReference type="Proteomes" id="UP000297975"/>
    </source>
</evidence>
<gene>
    <name evidence="1" type="ORF">E3U55_01565</name>
</gene>
<dbReference type="RefSeq" id="WP_134338566.1">
    <property type="nucleotide sequence ID" value="NZ_SOPW01000001.1"/>
</dbReference>
<keyword evidence="2" id="KW-1185">Reference proteome</keyword>
<dbReference type="EMBL" id="SOPW01000001">
    <property type="protein sequence ID" value="TFB25108.1"/>
    <property type="molecule type" value="Genomic_DNA"/>
</dbReference>
<organism evidence="1 2">
    <name type="scientific">Filobacillus milosensis</name>
    <dbReference type="NCBI Taxonomy" id="94137"/>
    <lineage>
        <taxon>Bacteria</taxon>
        <taxon>Bacillati</taxon>
        <taxon>Bacillota</taxon>
        <taxon>Bacilli</taxon>
        <taxon>Bacillales</taxon>
        <taxon>Bacillaceae</taxon>
        <taxon>Filobacillus</taxon>
    </lineage>
</organism>